<sequence length="222" mass="24748">MNLFPTSVLLFCLLVDLAPSFEACKCRVQVPNVSYCQAHWAMNLFPTSVLLVCLLVALAPSFEACKCRVQVPNVSYCQAHWVSHARILIRQTKQKLPDGSPRKGLNNIKYSVKHVDTYKVPKELNGTLPTSVFTPSEAPACGLFLDAGKEYLLAGRFEDGILMTVLCGQILYDNPKQSEFENVLEWEQVPDTLRNRLKAGIFDRQPESSTVSVSRSHLSSDA</sequence>
<feature type="disulfide bond" evidence="5">
    <location>
        <begin position="67"/>
        <end position="167"/>
    </location>
</feature>
<evidence type="ECO:0000256" key="5">
    <source>
        <dbReference type="PIRSR" id="PIRSR601820-3"/>
    </source>
</evidence>
<dbReference type="PANTHER" id="PTHR11844:SF29">
    <property type="entry name" value="METALLOPROTEINASE INHIBITOR TAG-225-RELATED"/>
    <property type="match status" value="1"/>
</dbReference>
<keyword evidence="8" id="KW-1185">Reference proteome</keyword>
<dbReference type="InterPro" id="IPR001820">
    <property type="entry name" value="TIMP"/>
</dbReference>
<dbReference type="CDD" id="cd03577">
    <property type="entry name" value="NTR_TIMP_like"/>
    <property type="match status" value="1"/>
</dbReference>
<feature type="chain" id="PRO_5009314278" evidence="6">
    <location>
        <begin position="21"/>
        <end position="222"/>
    </location>
</feature>
<dbReference type="GO" id="GO:0031012">
    <property type="term" value="C:extracellular matrix"/>
    <property type="evidence" value="ECO:0007669"/>
    <property type="project" value="TreeGrafter"/>
</dbReference>
<dbReference type="SUPFAM" id="SSF50242">
    <property type="entry name" value="TIMP-like"/>
    <property type="match status" value="1"/>
</dbReference>
<dbReference type="PROSITE" id="PS50189">
    <property type="entry name" value="NTR"/>
    <property type="match status" value="1"/>
</dbReference>
<reference evidence="9" key="1">
    <citation type="submission" date="2016-11" db="UniProtKB">
        <authorList>
            <consortium name="WormBaseParasite"/>
        </authorList>
    </citation>
    <scope>IDENTIFICATION</scope>
</reference>
<feature type="disulfide bond" evidence="5">
    <location>
        <begin position="65"/>
        <end position="141"/>
    </location>
</feature>
<accession>A0A1I8A4W6</accession>
<evidence type="ECO:0000256" key="6">
    <source>
        <dbReference type="SAM" id="SignalP"/>
    </source>
</evidence>
<dbReference type="GO" id="GO:0008191">
    <property type="term" value="F:metalloendopeptidase inhibitor activity"/>
    <property type="evidence" value="ECO:0007669"/>
    <property type="project" value="InterPro"/>
</dbReference>
<dbReference type="WBParaSite" id="L893_g33051.t2">
    <property type="protein sequence ID" value="L893_g33051.t2"/>
    <property type="gene ID" value="L893_g33051"/>
</dbReference>
<organism evidence="8 9">
    <name type="scientific">Steinernema glaseri</name>
    <dbReference type="NCBI Taxonomy" id="37863"/>
    <lineage>
        <taxon>Eukaryota</taxon>
        <taxon>Metazoa</taxon>
        <taxon>Ecdysozoa</taxon>
        <taxon>Nematoda</taxon>
        <taxon>Chromadorea</taxon>
        <taxon>Rhabditida</taxon>
        <taxon>Tylenchina</taxon>
        <taxon>Panagrolaimomorpha</taxon>
        <taxon>Strongyloidoidea</taxon>
        <taxon>Steinernematidae</taxon>
        <taxon>Steinernema</taxon>
    </lineage>
</organism>
<keyword evidence="2" id="KW-0964">Secreted</keyword>
<dbReference type="Pfam" id="PF00965">
    <property type="entry name" value="TIMP"/>
    <property type="match status" value="1"/>
</dbReference>
<evidence type="ECO:0000313" key="8">
    <source>
        <dbReference type="Proteomes" id="UP000095287"/>
    </source>
</evidence>
<protein>
    <submittedName>
        <fullName evidence="9">NTR domain-containing protein</fullName>
    </submittedName>
</protein>
<feature type="binding site" evidence="4">
    <location>
        <position position="65"/>
    </location>
    <ligand>
        <name>Zn(2+)</name>
        <dbReference type="ChEBI" id="CHEBI:29105"/>
        <note>ligand shared with metalloproteinase partner</note>
    </ligand>
</feature>
<dbReference type="GO" id="GO:0046872">
    <property type="term" value="F:metal ion binding"/>
    <property type="evidence" value="ECO:0007669"/>
    <property type="project" value="UniProtKB-KW"/>
</dbReference>
<dbReference type="GO" id="GO:0005615">
    <property type="term" value="C:extracellular space"/>
    <property type="evidence" value="ECO:0007669"/>
    <property type="project" value="TreeGrafter"/>
</dbReference>
<name>A0A1I8A4W6_9BILA</name>
<evidence type="ECO:0000256" key="4">
    <source>
        <dbReference type="PIRSR" id="PIRSR601820-1"/>
    </source>
</evidence>
<keyword evidence="6" id="KW-0732">Signal</keyword>
<proteinExistence type="predicted"/>
<feature type="signal peptide" evidence="6">
    <location>
        <begin position="1"/>
        <end position="20"/>
    </location>
</feature>
<dbReference type="Proteomes" id="UP000095287">
    <property type="component" value="Unplaced"/>
</dbReference>
<dbReference type="FunFam" id="2.40.50.120:FF:000024">
    <property type="entry name" value="Putative metalloproteinase inhibitor tag-225"/>
    <property type="match status" value="1"/>
</dbReference>
<evidence type="ECO:0000259" key="7">
    <source>
        <dbReference type="PROSITE" id="PS50189"/>
    </source>
</evidence>
<dbReference type="PANTHER" id="PTHR11844">
    <property type="entry name" value="METALLOPROTEASE INHIBITOR"/>
    <property type="match status" value="1"/>
</dbReference>
<keyword evidence="4" id="KW-0479">Metal-binding</keyword>
<dbReference type="GO" id="GO:0051045">
    <property type="term" value="P:negative regulation of membrane protein ectodomain proteolysis"/>
    <property type="evidence" value="ECO:0007669"/>
    <property type="project" value="TreeGrafter"/>
</dbReference>
<evidence type="ECO:0000313" key="9">
    <source>
        <dbReference type="WBParaSite" id="L893_g33051.t2"/>
    </source>
</evidence>
<dbReference type="Gene3D" id="2.40.50.120">
    <property type="match status" value="1"/>
</dbReference>
<evidence type="ECO:0000256" key="1">
    <source>
        <dbReference type="ARBA" id="ARBA00004613"/>
    </source>
</evidence>
<dbReference type="GO" id="GO:0002020">
    <property type="term" value="F:protease binding"/>
    <property type="evidence" value="ECO:0007669"/>
    <property type="project" value="TreeGrafter"/>
</dbReference>
<evidence type="ECO:0000256" key="3">
    <source>
        <dbReference type="ARBA" id="ARBA00023157"/>
    </source>
</evidence>
<keyword evidence="3 5" id="KW-1015">Disulfide bond</keyword>
<dbReference type="InterPro" id="IPR001134">
    <property type="entry name" value="Netrin_domain"/>
</dbReference>
<feature type="domain" description="NTR" evidence="7">
    <location>
        <begin position="65"/>
        <end position="209"/>
    </location>
</feature>
<dbReference type="AlphaFoldDB" id="A0A1I8A4W6"/>
<keyword evidence="4" id="KW-0862">Zinc</keyword>
<dbReference type="InterPro" id="IPR008993">
    <property type="entry name" value="TIMP-like_OB-fold"/>
</dbReference>
<evidence type="ECO:0000256" key="2">
    <source>
        <dbReference type="ARBA" id="ARBA00022525"/>
    </source>
</evidence>
<comment type="subcellular location">
    <subcellularLocation>
        <location evidence="1">Secreted</location>
    </subcellularLocation>
</comment>